<evidence type="ECO:0000313" key="2">
    <source>
        <dbReference type="Proteomes" id="UP000478052"/>
    </source>
</evidence>
<dbReference type="EMBL" id="VUJU01002825">
    <property type="protein sequence ID" value="KAF0759974.1"/>
    <property type="molecule type" value="Genomic_DNA"/>
</dbReference>
<comment type="caution">
    <text evidence="1">The sequence shown here is derived from an EMBL/GenBank/DDBJ whole genome shotgun (WGS) entry which is preliminary data.</text>
</comment>
<name>A0A6G0YQE6_APHCR</name>
<protein>
    <submittedName>
        <fullName evidence="1">Uncharacterized protein</fullName>
    </submittedName>
</protein>
<organism evidence="1 2">
    <name type="scientific">Aphis craccivora</name>
    <name type="common">Cowpea aphid</name>
    <dbReference type="NCBI Taxonomy" id="307492"/>
    <lineage>
        <taxon>Eukaryota</taxon>
        <taxon>Metazoa</taxon>
        <taxon>Ecdysozoa</taxon>
        <taxon>Arthropoda</taxon>
        <taxon>Hexapoda</taxon>
        <taxon>Insecta</taxon>
        <taxon>Pterygota</taxon>
        <taxon>Neoptera</taxon>
        <taxon>Paraneoptera</taxon>
        <taxon>Hemiptera</taxon>
        <taxon>Sternorrhyncha</taxon>
        <taxon>Aphidomorpha</taxon>
        <taxon>Aphidoidea</taxon>
        <taxon>Aphididae</taxon>
        <taxon>Aphidini</taxon>
        <taxon>Aphis</taxon>
        <taxon>Aphis</taxon>
    </lineage>
</organism>
<dbReference type="AlphaFoldDB" id="A0A6G0YQE6"/>
<dbReference type="SUPFAM" id="SSF56219">
    <property type="entry name" value="DNase I-like"/>
    <property type="match status" value="1"/>
</dbReference>
<dbReference type="OrthoDB" id="6630564at2759"/>
<accession>A0A6G0YQE6</accession>
<sequence length="141" mass="15772">MGIDALVLCEPYSCRSGVEGWFSDVGARTAIMVFNPGLQIRVIGLMDNTGFRWVKIEDITLYVCYWSPNTAYTIFIATGDLNAMSPTWGDHKEEPKRKALVDMTASLGLSVFNIGDKPTVSRVYAGGIYVTHRHNLCYRKE</sequence>
<dbReference type="Proteomes" id="UP000478052">
    <property type="component" value="Unassembled WGS sequence"/>
</dbReference>
<dbReference type="InterPro" id="IPR036691">
    <property type="entry name" value="Endo/exonu/phosph_ase_sf"/>
</dbReference>
<gene>
    <name evidence="1" type="ORF">FWK35_00009828</name>
</gene>
<proteinExistence type="predicted"/>
<evidence type="ECO:0000313" key="1">
    <source>
        <dbReference type="EMBL" id="KAF0759974.1"/>
    </source>
</evidence>
<reference evidence="1 2" key="1">
    <citation type="submission" date="2019-08" db="EMBL/GenBank/DDBJ databases">
        <title>Whole genome of Aphis craccivora.</title>
        <authorList>
            <person name="Voronova N.V."/>
            <person name="Shulinski R.S."/>
            <person name="Bandarenka Y.V."/>
            <person name="Zhorov D.G."/>
            <person name="Warner D."/>
        </authorList>
    </citation>
    <scope>NUCLEOTIDE SEQUENCE [LARGE SCALE GENOMIC DNA]</scope>
    <source>
        <strain evidence="1">180601</strain>
        <tissue evidence="1">Whole Body</tissue>
    </source>
</reference>
<keyword evidence="2" id="KW-1185">Reference proteome</keyword>
<dbReference type="Gene3D" id="3.60.10.10">
    <property type="entry name" value="Endonuclease/exonuclease/phosphatase"/>
    <property type="match status" value="1"/>
</dbReference>